<dbReference type="GO" id="GO:0035243">
    <property type="term" value="F:protein-arginine omega-N symmetric methyltransferase activity"/>
    <property type="evidence" value="ECO:0007669"/>
    <property type="project" value="UniProtKB-EC"/>
</dbReference>
<evidence type="ECO:0000313" key="8">
    <source>
        <dbReference type="EMBL" id="KAF4374428.1"/>
    </source>
</evidence>
<comment type="caution">
    <text evidence="8">The sequence shown here is derived from an EMBL/GenBank/DDBJ whole genome shotgun (WGS) entry which is preliminary data.</text>
</comment>
<name>A0A7J6FUU0_CANSA</name>
<gene>
    <name evidence="8" type="ORF">G4B88_026315</name>
</gene>
<comment type="similarity">
    <text evidence="2 7">Belongs to the NDUFAF7 family.</text>
</comment>
<dbReference type="GO" id="GO:0032259">
    <property type="term" value="P:methylation"/>
    <property type="evidence" value="ECO:0007669"/>
    <property type="project" value="UniProtKB-KW"/>
</dbReference>
<organism evidence="8 9">
    <name type="scientific">Cannabis sativa</name>
    <name type="common">Hemp</name>
    <name type="synonym">Marijuana</name>
    <dbReference type="NCBI Taxonomy" id="3483"/>
    <lineage>
        <taxon>Eukaryota</taxon>
        <taxon>Viridiplantae</taxon>
        <taxon>Streptophyta</taxon>
        <taxon>Embryophyta</taxon>
        <taxon>Tracheophyta</taxon>
        <taxon>Spermatophyta</taxon>
        <taxon>Magnoliopsida</taxon>
        <taxon>eudicotyledons</taxon>
        <taxon>Gunneridae</taxon>
        <taxon>Pentapetalae</taxon>
        <taxon>rosids</taxon>
        <taxon>fabids</taxon>
        <taxon>Rosales</taxon>
        <taxon>Cannabaceae</taxon>
        <taxon>Cannabis</taxon>
    </lineage>
</organism>
<dbReference type="GO" id="GO:0005739">
    <property type="term" value="C:mitochondrion"/>
    <property type="evidence" value="ECO:0007669"/>
    <property type="project" value="UniProtKB-SubCell"/>
</dbReference>
<evidence type="ECO:0000256" key="3">
    <source>
        <dbReference type="ARBA" id="ARBA00022603"/>
    </source>
</evidence>
<evidence type="ECO:0000256" key="5">
    <source>
        <dbReference type="ARBA" id="ARBA00023128"/>
    </source>
</evidence>
<evidence type="ECO:0000256" key="6">
    <source>
        <dbReference type="ARBA" id="ARBA00048612"/>
    </source>
</evidence>
<comment type="subcellular location">
    <subcellularLocation>
        <location evidence="1 7">Mitochondrion</location>
    </subcellularLocation>
</comment>
<reference evidence="8 9" key="1">
    <citation type="journal article" date="2020" name="bioRxiv">
        <title>Sequence and annotation of 42 cannabis genomes reveals extensive copy number variation in cannabinoid synthesis and pathogen resistance genes.</title>
        <authorList>
            <person name="Mckernan K.J."/>
            <person name="Helbert Y."/>
            <person name="Kane L.T."/>
            <person name="Ebling H."/>
            <person name="Zhang L."/>
            <person name="Liu B."/>
            <person name="Eaton Z."/>
            <person name="Mclaughlin S."/>
            <person name="Kingan S."/>
            <person name="Baybayan P."/>
            <person name="Concepcion G."/>
            <person name="Jordan M."/>
            <person name="Riva A."/>
            <person name="Barbazuk W."/>
            <person name="Harkins T."/>
        </authorList>
    </citation>
    <scope>NUCLEOTIDE SEQUENCE [LARGE SCALE GENOMIC DNA]</scope>
    <source>
        <strain evidence="9">cv. Jamaican Lion 4</strain>
        <tissue evidence="8">Leaf</tissue>
    </source>
</reference>
<dbReference type="SUPFAM" id="SSF53335">
    <property type="entry name" value="S-adenosyl-L-methionine-dependent methyltransferases"/>
    <property type="match status" value="1"/>
</dbReference>
<comment type="catalytic activity">
    <reaction evidence="6 7">
        <text>L-arginyl-[protein] + 2 S-adenosyl-L-methionine = N(omega),N(omega)'-dimethyl-L-arginyl-[protein] + 2 S-adenosyl-L-homocysteine + 2 H(+)</text>
        <dbReference type="Rhea" id="RHEA:48108"/>
        <dbReference type="Rhea" id="RHEA-COMP:10532"/>
        <dbReference type="Rhea" id="RHEA-COMP:11992"/>
        <dbReference type="ChEBI" id="CHEBI:15378"/>
        <dbReference type="ChEBI" id="CHEBI:29965"/>
        <dbReference type="ChEBI" id="CHEBI:57856"/>
        <dbReference type="ChEBI" id="CHEBI:59789"/>
        <dbReference type="ChEBI" id="CHEBI:88221"/>
        <dbReference type="EC" id="2.1.1.320"/>
    </reaction>
</comment>
<dbReference type="PANTHER" id="PTHR12049:SF7">
    <property type="entry name" value="PROTEIN ARGININE METHYLTRANSFERASE NDUFAF7, MITOCHONDRIAL"/>
    <property type="match status" value="1"/>
</dbReference>
<dbReference type="EMBL" id="JAATIQ010000169">
    <property type="protein sequence ID" value="KAF4374428.1"/>
    <property type="molecule type" value="Genomic_DNA"/>
</dbReference>
<dbReference type="Proteomes" id="UP000583929">
    <property type="component" value="Unassembled WGS sequence"/>
</dbReference>
<accession>A0A7J6FUU0</accession>
<dbReference type="InterPro" id="IPR003788">
    <property type="entry name" value="NDUFAF7"/>
</dbReference>
<proteinExistence type="inferred from homology"/>
<comment type="function">
    <text evidence="7">Arginine methyltransferase involved in the assembly or stability of mitochondrial NADH:ubiquinone oxidoreductase complex (complex I).</text>
</comment>
<sequence length="219" mass="25562">MEEVLTNPIVGFYINRDVFGAKGDFITSPEVSQMFGKFSDFIKKNRRDETRIDKKDVSKFKKFIESLHVHLVKCNPKLQKLHDNLICVDEDITNQIDKRTISTLAQTLNQRQDGSCVEGFSRWSEKIAWLMLQKIQRKVCFLTRVMSVEVSVEAFNTVRNIEVIFEDIILQTLSKKLLKIVKRKKLLGRWFREQIEILASSDAEALMRMNLLSYVIVML</sequence>
<dbReference type="InterPro" id="IPR029063">
    <property type="entry name" value="SAM-dependent_MTases_sf"/>
</dbReference>
<evidence type="ECO:0000256" key="2">
    <source>
        <dbReference type="ARBA" id="ARBA00005891"/>
    </source>
</evidence>
<dbReference type="EC" id="2.1.1.320" evidence="7"/>
<dbReference type="InterPro" id="IPR038375">
    <property type="entry name" value="NDUFAF7_sf"/>
</dbReference>
<keyword evidence="5 7" id="KW-0496">Mitochondrion</keyword>
<keyword evidence="3 7" id="KW-0489">Methyltransferase</keyword>
<evidence type="ECO:0000256" key="4">
    <source>
        <dbReference type="ARBA" id="ARBA00022679"/>
    </source>
</evidence>
<dbReference type="PANTHER" id="PTHR12049">
    <property type="entry name" value="PROTEIN ARGININE METHYLTRANSFERASE NDUFAF7, MITOCHONDRIAL"/>
    <property type="match status" value="1"/>
</dbReference>
<dbReference type="AlphaFoldDB" id="A0A7J6FUU0"/>
<evidence type="ECO:0000256" key="1">
    <source>
        <dbReference type="ARBA" id="ARBA00004173"/>
    </source>
</evidence>
<dbReference type="Gene3D" id="3.40.50.12710">
    <property type="match status" value="1"/>
</dbReference>
<keyword evidence="4 7" id="KW-0808">Transferase</keyword>
<dbReference type="GO" id="GO:0032981">
    <property type="term" value="P:mitochondrial respiratory chain complex I assembly"/>
    <property type="evidence" value="ECO:0007669"/>
    <property type="project" value="TreeGrafter"/>
</dbReference>
<evidence type="ECO:0000256" key="7">
    <source>
        <dbReference type="RuleBase" id="RU364114"/>
    </source>
</evidence>
<evidence type="ECO:0000313" key="9">
    <source>
        <dbReference type="Proteomes" id="UP000583929"/>
    </source>
</evidence>
<keyword evidence="9" id="KW-1185">Reference proteome</keyword>
<protein>
    <recommendedName>
        <fullName evidence="7">Protein arginine methyltransferase NDUFAF7</fullName>
        <ecNumber evidence="7">2.1.1.320</ecNumber>
    </recommendedName>
</protein>